<evidence type="ECO:0000313" key="2">
    <source>
        <dbReference type="Proteomes" id="UP000054097"/>
    </source>
</evidence>
<name>A0A0C3B6C2_SERVB</name>
<organism evidence="1 2">
    <name type="scientific">Serendipita vermifera MAFF 305830</name>
    <dbReference type="NCBI Taxonomy" id="933852"/>
    <lineage>
        <taxon>Eukaryota</taxon>
        <taxon>Fungi</taxon>
        <taxon>Dikarya</taxon>
        <taxon>Basidiomycota</taxon>
        <taxon>Agaricomycotina</taxon>
        <taxon>Agaricomycetes</taxon>
        <taxon>Sebacinales</taxon>
        <taxon>Serendipitaceae</taxon>
        <taxon>Serendipita</taxon>
    </lineage>
</organism>
<reference evidence="1 2" key="1">
    <citation type="submission" date="2014-04" db="EMBL/GenBank/DDBJ databases">
        <authorList>
            <consortium name="DOE Joint Genome Institute"/>
            <person name="Kuo A."/>
            <person name="Zuccaro A."/>
            <person name="Kohler A."/>
            <person name="Nagy L.G."/>
            <person name="Floudas D."/>
            <person name="Copeland A."/>
            <person name="Barry K.W."/>
            <person name="Cichocki N."/>
            <person name="Veneault-Fourrey C."/>
            <person name="LaButti K."/>
            <person name="Lindquist E.A."/>
            <person name="Lipzen A."/>
            <person name="Lundell T."/>
            <person name="Morin E."/>
            <person name="Murat C."/>
            <person name="Sun H."/>
            <person name="Tunlid A."/>
            <person name="Henrissat B."/>
            <person name="Grigoriev I.V."/>
            <person name="Hibbett D.S."/>
            <person name="Martin F."/>
            <person name="Nordberg H.P."/>
            <person name="Cantor M.N."/>
            <person name="Hua S.X."/>
        </authorList>
    </citation>
    <scope>NUCLEOTIDE SEQUENCE [LARGE SCALE GENOMIC DNA]</scope>
    <source>
        <strain evidence="1 2">MAFF 305830</strain>
    </source>
</reference>
<gene>
    <name evidence="1" type="ORF">M408DRAFT_330360</name>
</gene>
<sequence length="291" mass="32796">MPSSKTLPNELLHSIFCDVLGAYVHFLILIPPTRHAPHWHGYYALRSVSKRFRAIVDSIWVSGVGPPETCNREIRKLQTGVSTGFYEGPDVSTTPSLLCAYGAYLVASIFDQDDEADIENAQRAYKGESFDLNKVTGWYLLANKLRESVRPSGLGAPFGQALFETIFLYGIEVVVRGIESVFLFVNLPDRAEAYLPLITISISFLIRELKLTTRHVRRINTSLILNLKEIAHTCDPSKVGESGEAHDSVRIRQEFSEAVGWLSDLWSKEIESSHDHKLAMHRSIRFGHIQR</sequence>
<dbReference type="AlphaFoldDB" id="A0A0C3B6C2"/>
<protein>
    <submittedName>
        <fullName evidence="1">Uncharacterized protein</fullName>
    </submittedName>
</protein>
<keyword evidence="2" id="KW-1185">Reference proteome</keyword>
<dbReference type="EMBL" id="KN824302">
    <property type="protein sequence ID" value="KIM27011.1"/>
    <property type="molecule type" value="Genomic_DNA"/>
</dbReference>
<dbReference type="Proteomes" id="UP000054097">
    <property type="component" value="Unassembled WGS sequence"/>
</dbReference>
<dbReference type="HOGENOM" id="CLU_956999_0_0_1"/>
<proteinExistence type="predicted"/>
<reference evidence="2" key="2">
    <citation type="submission" date="2015-01" db="EMBL/GenBank/DDBJ databases">
        <title>Evolutionary Origins and Diversification of the Mycorrhizal Mutualists.</title>
        <authorList>
            <consortium name="DOE Joint Genome Institute"/>
            <consortium name="Mycorrhizal Genomics Consortium"/>
            <person name="Kohler A."/>
            <person name="Kuo A."/>
            <person name="Nagy L.G."/>
            <person name="Floudas D."/>
            <person name="Copeland A."/>
            <person name="Barry K.W."/>
            <person name="Cichocki N."/>
            <person name="Veneault-Fourrey C."/>
            <person name="LaButti K."/>
            <person name="Lindquist E.A."/>
            <person name="Lipzen A."/>
            <person name="Lundell T."/>
            <person name="Morin E."/>
            <person name="Murat C."/>
            <person name="Riley R."/>
            <person name="Ohm R."/>
            <person name="Sun H."/>
            <person name="Tunlid A."/>
            <person name="Henrissat B."/>
            <person name="Grigoriev I.V."/>
            <person name="Hibbett D.S."/>
            <person name="Martin F."/>
        </authorList>
    </citation>
    <scope>NUCLEOTIDE SEQUENCE [LARGE SCALE GENOMIC DNA]</scope>
    <source>
        <strain evidence="2">MAFF 305830</strain>
    </source>
</reference>
<evidence type="ECO:0000313" key="1">
    <source>
        <dbReference type="EMBL" id="KIM27011.1"/>
    </source>
</evidence>
<accession>A0A0C3B6C2</accession>